<evidence type="ECO:0000256" key="3">
    <source>
        <dbReference type="ARBA" id="ARBA00022475"/>
    </source>
</evidence>
<dbReference type="PANTHER" id="PTHR45792">
    <property type="entry name" value="DIACYLGLYCEROL LIPASE HOMOLOG-RELATED"/>
    <property type="match status" value="1"/>
</dbReference>
<feature type="transmembrane region" description="Helical" evidence="15">
    <location>
        <begin position="56"/>
        <end position="80"/>
    </location>
</feature>
<keyword evidence="7" id="KW-0378">Hydrolase</keyword>
<sequence length="816" mass="91979">MPSLKLLKRTWKYAEDDFVTSSAINAFFRSILILPSGIILLTISKWIRNADFTAKALILTAFIVCLVQISLYIVMLLISSMGSAMQTNKRKALPFFIGLHLCFLLFETVFYSLAIWQSQVLHSRPSYAFGQPEYVSVLCWSGICVVLICFELIGWFQNYDRNGSVKYSFYNTFYYGSQSILQESEKRKLVQQMRSLSKEKWTKVLGAFVKNPKATSQDDKKAAVGEIAASLSDYLLDLDITPSDILMGLFILQWQSLQWTGGKSVVNAKYVLDQTDPVTTDIADKMTNFEANAPKDILDKHWLHISRLRQYAHFVNASYGWIQYIAVNICNCTAYSRLYDKLSCCNMTAPERQRDLEDGIRGPGCCLCAGRNAYLAAFLEMSGLDIQSVLLFEFSDTFYDATVMLVIDDVTQAIVVIVRGTLSSNETLVDMLALGEPLRQEDKKLPLEERFMAHGGMVRVARNLSEKIVREGWVEKAKHLRPDYPLVLCGHSLGAGLVSLMSVLLRPQYPELKAYAFEPPGALMNERLSEYTTDFLVSTIYGCDVVGRLGVATLEDLRARLMHALVVCEVSKTRIMFGRIAGLICSFLFPYCKLTDIGDLGRYLSSEVKAKLIDPDLDDVYNSPIGGCLKDNKAEVIAGLSHVDRLLPTDRSIMNWKKPEARKLLRLSRPISRRVCSEPEDPLTIDKLLLSLPDARCGARVLFISKVDGDFEISGVPQFKKRGYEPPPIAVWAEASNFNSIIVHPRMLSDHSPIPLCTAIDHLYATIQSPDRVFPKFPLSTYARPVDPLSGVNRYPEEQDEKYCRVRKLKTITYVS</sequence>
<dbReference type="GO" id="GO:0005886">
    <property type="term" value="C:plasma membrane"/>
    <property type="evidence" value="ECO:0007669"/>
    <property type="project" value="UniProtKB-SubCell"/>
</dbReference>
<keyword evidence="4" id="KW-0597">Phosphoprotein</keyword>
<keyword evidence="3" id="KW-1003">Cell membrane</keyword>
<evidence type="ECO:0000256" key="6">
    <source>
        <dbReference type="ARBA" id="ARBA00022723"/>
    </source>
</evidence>
<evidence type="ECO:0000256" key="9">
    <source>
        <dbReference type="ARBA" id="ARBA00022963"/>
    </source>
</evidence>
<dbReference type="EC" id="3.1.1.116" evidence="14"/>
<evidence type="ECO:0000256" key="13">
    <source>
        <dbReference type="ARBA" id="ARBA00024531"/>
    </source>
</evidence>
<name>A0A0V0J8I1_SCHSO</name>
<dbReference type="InterPro" id="IPR052214">
    <property type="entry name" value="DAG_Lipase-Related"/>
</dbReference>
<dbReference type="InterPro" id="IPR029058">
    <property type="entry name" value="AB_hydrolase_fold"/>
</dbReference>
<keyword evidence="11" id="KW-0443">Lipid metabolism</keyword>
<evidence type="ECO:0000313" key="17">
    <source>
        <dbReference type="EMBL" id="JAP62096.1"/>
    </source>
</evidence>
<protein>
    <recommendedName>
        <fullName evidence="14">sn-1-specific diacylglycerol lipase</fullName>
        <ecNumber evidence="14">3.1.1.116</ecNumber>
    </recommendedName>
</protein>
<dbReference type="CDD" id="cd00519">
    <property type="entry name" value="Lipase_3"/>
    <property type="match status" value="1"/>
</dbReference>
<keyword evidence="9" id="KW-0442">Lipid degradation</keyword>
<evidence type="ECO:0000256" key="11">
    <source>
        <dbReference type="ARBA" id="ARBA00023098"/>
    </source>
</evidence>
<dbReference type="AlphaFoldDB" id="A0A0V0J8I1"/>
<comment type="catalytic activity">
    <reaction evidence="13">
        <text>a 1,2-diacyl-sn-glycerol + H2O = a 2-acylglycerol + a fatty acid + H(+)</text>
        <dbReference type="Rhea" id="RHEA:33275"/>
        <dbReference type="ChEBI" id="CHEBI:15377"/>
        <dbReference type="ChEBI" id="CHEBI:15378"/>
        <dbReference type="ChEBI" id="CHEBI:17389"/>
        <dbReference type="ChEBI" id="CHEBI:17815"/>
        <dbReference type="ChEBI" id="CHEBI:28868"/>
        <dbReference type="EC" id="3.1.1.116"/>
    </reaction>
    <physiologicalReaction direction="left-to-right" evidence="13">
        <dbReference type="Rhea" id="RHEA:33276"/>
    </physiologicalReaction>
</comment>
<comment type="cofactor">
    <cofactor evidence="1">
        <name>Ca(2+)</name>
        <dbReference type="ChEBI" id="CHEBI:29108"/>
    </cofactor>
</comment>
<dbReference type="Gene3D" id="3.40.50.1820">
    <property type="entry name" value="alpha/beta hydrolase"/>
    <property type="match status" value="1"/>
</dbReference>
<evidence type="ECO:0000256" key="1">
    <source>
        <dbReference type="ARBA" id="ARBA00001913"/>
    </source>
</evidence>
<feature type="transmembrane region" description="Helical" evidence="15">
    <location>
        <begin position="26"/>
        <end position="44"/>
    </location>
</feature>
<evidence type="ECO:0000256" key="12">
    <source>
        <dbReference type="ARBA" id="ARBA00023136"/>
    </source>
</evidence>
<gene>
    <name evidence="17" type="ORF">TR153555</name>
</gene>
<keyword evidence="8" id="KW-0106">Calcium</keyword>
<evidence type="ECO:0000256" key="5">
    <source>
        <dbReference type="ARBA" id="ARBA00022692"/>
    </source>
</evidence>
<feature type="transmembrane region" description="Helical" evidence="15">
    <location>
        <begin position="134"/>
        <end position="156"/>
    </location>
</feature>
<evidence type="ECO:0000256" key="7">
    <source>
        <dbReference type="ARBA" id="ARBA00022801"/>
    </source>
</evidence>
<organism evidence="17">
    <name type="scientific">Schistocephalus solidus</name>
    <name type="common">Tapeworm</name>
    <dbReference type="NCBI Taxonomy" id="70667"/>
    <lineage>
        <taxon>Eukaryota</taxon>
        <taxon>Metazoa</taxon>
        <taxon>Spiralia</taxon>
        <taxon>Lophotrochozoa</taxon>
        <taxon>Platyhelminthes</taxon>
        <taxon>Cestoda</taxon>
        <taxon>Eucestoda</taxon>
        <taxon>Diphyllobothriidea</taxon>
        <taxon>Diphyllobothriidae</taxon>
        <taxon>Schistocephalus</taxon>
    </lineage>
</organism>
<evidence type="ECO:0000259" key="16">
    <source>
        <dbReference type="Pfam" id="PF01764"/>
    </source>
</evidence>
<dbReference type="EMBL" id="GEEE01001129">
    <property type="protein sequence ID" value="JAP62096.1"/>
    <property type="molecule type" value="Transcribed_RNA"/>
</dbReference>
<dbReference type="GO" id="GO:0046872">
    <property type="term" value="F:metal ion binding"/>
    <property type="evidence" value="ECO:0007669"/>
    <property type="project" value="UniProtKB-KW"/>
</dbReference>
<keyword evidence="12 15" id="KW-0472">Membrane</keyword>
<evidence type="ECO:0000256" key="2">
    <source>
        <dbReference type="ARBA" id="ARBA00004651"/>
    </source>
</evidence>
<keyword evidence="6" id="KW-0479">Metal-binding</keyword>
<comment type="subcellular location">
    <subcellularLocation>
        <location evidence="2">Cell membrane</location>
        <topology evidence="2">Multi-pass membrane protein</topology>
    </subcellularLocation>
</comment>
<dbReference type="PANTHER" id="PTHR45792:SF8">
    <property type="entry name" value="DIACYLGLYCEROL LIPASE-ALPHA"/>
    <property type="match status" value="1"/>
</dbReference>
<evidence type="ECO:0000256" key="10">
    <source>
        <dbReference type="ARBA" id="ARBA00022989"/>
    </source>
</evidence>
<accession>A0A0V0J8I1</accession>
<dbReference type="GO" id="GO:0016298">
    <property type="term" value="F:lipase activity"/>
    <property type="evidence" value="ECO:0007669"/>
    <property type="project" value="TreeGrafter"/>
</dbReference>
<evidence type="ECO:0000256" key="15">
    <source>
        <dbReference type="SAM" id="Phobius"/>
    </source>
</evidence>
<evidence type="ECO:0000256" key="14">
    <source>
        <dbReference type="ARBA" id="ARBA00026104"/>
    </source>
</evidence>
<proteinExistence type="predicted"/>
<dbReference type="InterPro" id="IPR002921">
    <property type="entry name" value="Fungal_lipase-type"/>
</dbReference>
<dbReference type="Pfam" id="PF01764">
    <property type="entry name" value="Lipase_3"/>
    <property type="match status" value="1"/>
</dbReference>
<keyword evidence="5 15" id="KW-0812">Transmembrane</keyword>
<keyword evidence="10 15" id="KW-1133">Transmembrane helix</keyword>
<evidence type="ECO:0000256" key="8">
    <source>
        <dbReference type="ARBA" id="ARBA00022837"/>
    </source>
</evidence>
<dbReference type="GO" id="GO:0016042">
    <property type="term" value="P:lipid catabolic process"/>
    <property type="evidence" value="ECO:0007669"/>
    <property type="project" value="UniProtKB-KW"/>
</dbReference>
<dbReference type="SUPFAM" id="SSF53474">
    <property type="entry name" value="alpha/beta-Hydrolases"/>
    <property type="match status" value="1"/>
</dbReference>
<feature type="domain" description="Fungal lipase-type" evidence="16">
    <location>
        <begin position="415"/>
        <end position="549"/>
    </location>
</feature>
<feature type="transmembrane region" description="Helical" evidence="15">
    <location>
        <begin position="92"/>
        <end position="114"/>
    </location>
</feature>
<evidence type="ECO:0000256" key="4">
    <source>
        <dbReference type="ARBA" id="ARBA00022553"/>
    </source>
</evidence>
<reference evidence="17" key="1">
    <citation type="submission" date="2016-01" db="EMBL/GenBank/DDBJ databases">
        <title>Reference transcriptome for the parasite Schistocephalus solidus: insights into the molecular evolution of parasitism.</title>
        <authorList>
            <person name="Hebert F.O."/>
            <person name="Grambauer S."/>
            <person name="Barber I."/>
            <person name="Landry C.R."/>
            <person name="Aubin-Horth N."/>
        </authorList>
    </citation>
    <scope>NUCLEOTIDE SEQUENCE</scope>
</reference>